<dbReference type="InterPro" id="IPR051399">
    <property type="entry name" value="RNA-guided_DNA_endo/Transpos"/>
</dbReference>
<evidence type="ECO:0000313" key="8">
    <source>
        <dbReference type="EMBL" id="MDV5389660.1"/>
    </source>
</evidence>
<comment type="caution">
    <text evidence="8">The sequence shown here is derived from an EMBL/GenBank/DDBJ whole genome shotgun (WGS) entry which is preliminary data.</text>
</comment>
<sequence length="364" mass="40320">MSIQTKTLSVRVKDKHAKLLRQMAYEVNQCFNLANELTMKASRNYSDAGAVRPVWMSAYDVQKPILSFRNESGFIIPSHTAQEVCAKHAQARKQFKRAKLRWRISSGSKRSLGFVPFKKGSAKWKSGQVLFAKQHFKVWDTYGLSQYEFTSGSFSEDSRGRWYFNVCVHVGASAPTSGKTAIGIDLGLKDTATCSDGAKLERGNFYRDLEADLGVAQRANKKKRVKAIHAKIKNRRKDALHKFSTRLVNENAAIFVGDVSSSKLAKTKMAKSVLDAGWSMLKTQLEYKAIARSVVFEIVNESYSTQTCSSCGAIPVSSPKGRTGLGIREWVCSECGAEHDRDINAATNILAAGHRRLAVGIPVL</sequence>
<evidence type="ECO:0000256" key="2">
    <source>
        <dbReference type="ARBA" id="ARBA00011044"/>
    </source>
</evidence>
<dbReference type="EMBL" id="JASGOQ010000001">
    <property type="protein sequence ID" value="MDV5389660.1"/>
    <property type="molecule type" value="Genomic_DNA"/>
</dbReference>
<comment type="similarity">
    <text evidence="1">In the C-terminal section; belongs to the transposase 35 family.</text>
</comment>
<dbReference type="InterPro" id="IPR001959">
    <property type="entry name" value="Transposase"/>
</dbReference>
<evidence type="ECO:0000256" key="1">
    <source>
        <dbReference type="ARBA" id="ARBA00008761"/>
    </source>
</evidence>
<evidence type="ECO:0000256" key="4">
    <source>
        <dbReference type="ARBA" id="ARBA00023125"/>
    </source>
</evidence>
<evidence type="ECO:0000259" key="7">
    <source>
        <dbReference type="Pfam" id="PF07282"/>
    </source>
</evidence>
<proteinExistence type="inferred from homology"/>
<feature type="domain" description="Cas12f1-like TNB" evidence="7">
    <location>
        <begin position="278"/>
        <end position="349"/>
    </location>
</feature>
<organism evidence="8 9">
    <name type="scientific">Shewanella xiamenensis</name>
    <dbReference type="NCBI Taxonomy" id="332186"/>
    <lineage>
        <taxon>Bacteria</taxon>
        <taxon>Pseudomonadati</taxon>
        <taxon>Pseudomonadota</taxon>
        <taxon>Gammaproteobacteria</taxon>
        <taxon>Alteromonadales</taxon>
        <taxon>Shewanellaceae</taxon>
        <taxon>Shewanella</taxon>
    </lineage>
</organism>
<dbReference type="Proteomes" id="UP001187859">
    <property type="component" value="Unassembled WGS sequence"/>
</dbReference>
<dbReference type="OrthoDB" id="6653725at2"/>
<dbReference type="NCBIfam" id="NF040570">
    <property type="entry name" value="guided_TnpB"/>
    <property type="match status" value="1"/>
</dbReference>
<accession>A0A1E3UR93</accession>
<protein>
    <submittedName>
        <fullName evidence="8">Transposase</fullName>
    </submittedName>
</protein>
<dbReference type="Pfam" id="PF01385">
    <property type="entry name" value="OrfB_IS605"/>
    <property type="match status" value="1"/>
</dbReference>
<reference evidence="8" key="1">
    <citation type="submission" date="2023-05" db="EMBL/GenBank/DDBJ databases">
        <title>Colonisation of extended spectrum b-lactamase- and carbapenemase-producing bacteria on hospital surfaces from low- and middle-income countries.</title>
        <authorList>
            <person name="Nieto-Rosado M."/>
            <person name="Sands K."/>
            <person name="Iregbu K."/>
            <person name="Zahra R."/>
            <person name="Mazarati J.B."/>
            <person name="Mehtar S."/>
            <person name="Barnards-Group B."/>
            <person name="Walsh T.R."/>
        </authorList>
    </citation>
    <scope>NUCLEOTIDE SEQUENCE</scope>
    <source>
        <strain evidence="8">PP-E493</strain>
    </source>
</reference>
<dbReference type="AlphaFoldDB" id="A0A1E3UR93"/>
<dbReference type="RefSeq" id="WP_069453180.1">
    <property type="nucleotide sequence ID" value="NZ_BRZX01000115.1"/>
</dbReference>
<name>A0A1E3UR93_9GAMM</name>
<dbReference type="GO" id="GO:0006310">
    <property type="term" value="P:DNA recombination"/>
    <property type="evidence" value="ECO:0007669"/>
    <property type="project" value="UniProtKB-KW"/>
</dbReference>
<keyword evidence="4" id="KW-0238">DNA-binding</keyword>
<evidence type="ECO:0000259" key="6">
    <source>
        <dbReference type="Pfam" id="PF01385"/>
    </source>
</evidence>
<feature type="domain" description="Probable transposase IS891/IS1136/IS1341" evidence="6">
    <location>
        <begin position="166"/>
        <end position="266"/>
    </location>
</feature>
<dbReference type="GO" id="GO:0003677">
    <property type="term" value="F:DNA binding"/>
    <property type="evidence" value="ECO:0007669"/>
    <property type="project" value="UniProtKB-KW"/>
</dbReference>
<dbReference type="InterPro" id="IPR010095">
    <property type="entry name" value="Cas12f1-like_TNB"/>
</dbReference>
<keyword evidence="3" id="KW-0815">Transposition</keyword>
<evidence type="ECO:0000256" key="5">
    <source>
        <dbReference type="ARBA" id="ARBA00023172"/>
    </source>
</evidence>
<keyword evidence="5" id="KW-0233">DNA recombination</keyword>
<dbReference type="GO" id="GO:0032196">
    <property type="term" value="P:transposition"/>
    <property type="evidence" value="ECO:0007669"/>
    <property type="project" value="UniProtKB-KW"/>
</dbReference>
<gene>
    <name evidence="8" type="ORF">QM089_05085</name>
</gene>
<evidence type="ECO:0000256" key="3">
    <source>
        <dbReference type="ARBA" id="ARBA00022578"/>
    </source>
</evidence>
<dbReference type="PANTHER" id="PTHR30405:SF25">
    <property type="entry name" value="RNA-GUIDED DNA ENDONUCLEASE INSQ-RELATED"/>
    <property type="match status" value="1"/>
</dbReference>
<dbReference type="Pfam" id="PF07282">
    <property type="entry name" value="Cas12f1-like_TNB"/>
    <property type="match status" value="1"/>
</dbReference>
<comment type="similarity">
    <text evidence="2">In the N-terminal section; belongs to the transposase 2 family.</text>
</comment>
<dbReference type="PANTHER" id="PTHR30405">
    <property type="entry name" value="TRANSPOSASE"/>
    <property type="match status" value="1"/>
</dbReference>
<evidence type="ECO:0000313" key="9">
    <source>
        <dbReference type="Proteomes" id="UP001187859"/>
    </source>
</evidence>